<feature type="compositionally biased region" description="Low complexity" evidence="1">
    <location>
        <begin position="89"/>
        <end position="104"/>
    </location>
</feature>
<keyword evidence="3" id="KW-1185">Reference proteome</keyword>
<protein>
    <submittedName>
        <fullName evidence="2">Uncharacterized protein</fullName>
    </submittedName>
</protein>
<evidence type="ECO:0000256" key="1">
    <source>
        <dbReference type="SAM" id="MobiDB-lite"/>
    </source>
</evidence>
<reference evidence="2" key="1">
    <citation type="submission" date="2020-11" db="EMBL/GenBank/DDBJ databases">
        <authorList>
            <person name="Tran Van P."/>
        </authorList>
    </citation>
    <scope>NUCLEOTIDE SEQUENCE</scope>
</reference>
<gene>
    <name evidence="2" type="ORF">NMOB1V02_LOCUS11900</name>
</gene>
<organism evidence="2">
    <name type="scientific">Notodromas monacha</name>
    <dbReference type="NCBI Taxonomy" id="399045"/>
    <lineage>
        <taxon>Eukaryota</taxon>
        <taxon>Metazoa</taxon>
        <taxon>Ecdysozoa</taxon>
        <taxon>Arthropoda</taxon>
        <taxon>Crustacea</taxon>
        <taxon>Oligostraca</taxon>
        <taxon>Ostracoda</taxon>
        <taxon>Podocopa</taxon>
        <taxon>Podocopida</taxon>
        <taxon>Cypridocopina</taxon>
        <taxon>Cypridoidea</taxon>
        <taxon>Cyprididae</taxon>
        <taxon>Notodromas</taxon>
    </lineage>
</organism>
<feature type="region of interest" description="Disordered" evidence="1">
    <location>
        <begin position="72"/>
        <end position="108"/>
    </location>
</feature>
<sequence>MSSEWGKSSGDPFAGEAKQNTCVKAKSATVDAVHGDQLADCEVNEFARTDEREVMNDASELTRSIKDIRVGELNLDADNTEREEDETSSESPVEGSGSSPIPEEMFYPGSLTRMSGMRLSSVSGSSVALAPEDASPLNASQCESMTAVSHMTVHHVAENNNTRDRLTPAMAESQFANFLKLADDPEIISHFVTLDTEDKIFNFLCNIPAIKAFV</sequence>
<proteinExistence type="predicted"/>
<evidence type="ECO:0000313" key="2">
    <source>
        <dbReference type="EMBL" id="CAD7284293.1"/>
    </source>
</evidence>
<dbReference type="EMBL" id="CAJPEX010007655">
    <property type="protein sequence ID" value="CAG0924445.1"/>
    <property type="molecule type" value="Genomic_DNA"/>
</dbReference>
<evidence type="ECO:0000313" key="3">
    <source>
        <dbReference type="Proteomes" id="UP000678499"/>
    </source>
</evidence>
<dbReference type="AlphaFoldDB" id="A0A7R9C1M1"/>
<dbReference type="Proteomes" id="UP000678499">
    <property type="component" value="Unassembled WGS sequence"/>
</dbReference>
<dbReference type="EMBL" id="OA889692">
    <property type="protein sequence ID" value="CAD7284293.1"/>
    <property type="molecule type" value="Genomic_DNA"/>
</dbReference>
<name>A0A7R9C1M1_9CRUS</name>
<accession>A0A7R9C1M1</accession>